<feature type="transmembrane region" description="Helical" evidence="1">
    <location>
        <begin position="104"/>
        <end position="125"/>
    </location>
</feature>
<gene>
    <name evidence="2" type="ORF">GCM10011376_03020</name>
</gene>
<sequence length="129" mass="13956">MRFVTWLLTYAAGLAVAAQLLAGIYFDGPAEGQAELQEKFLPLLVVALILGLVSTFVEPVVKLLSLPFIILTLGFLLLVINALMLMLTAWLADGFDLGFHVDGFWNALVGSLIITVVGWGVRIALPSRD</sequence>
<dbReference type="PANTHER" id="PTHR37309:SF1">
    <property type="entry name" value="SLR0284 PROTEIN"/>
    <property type="match status" value="1"/>
</dbReference>
<feature type="transmembrane region" description="Helical" evidence="1">
    <location>
        <begin position="41"/>
        <end position="61"/>
    </location>
</feature>
<feature type="transmembrane region" description="Helical" evidence="1">
    <location>
        <begin position="68"/>
        <end position="92"/>
    </location>
</feature>
<dbReference type="Proteomes" id="UP000597341">
    <property type="component" value="Unassembled WGS sequence"/>
</dbReference>
<protein>
    <recommendedName>
        <fullName evidence="4">Phage holin family protein</fullName>
    </recommendedName>
</protein>
<name>A0ABQ3HGV9_9ACTN</name>
<accession>A0ABQ3HGV9</accession>
<reference evidence="3" key="1">
    <citation type="journal article" date="2019" name="Int. J. Syst. Evol. Microbiol.">
        <title>The Global Catalogue of Microorganisms (GCM) 10K type strain sequencing project: providing services to taxonomists for standard genome sequencing and annotation.</title>
        <authorList>
            <consortium name="The Broad Institute Genomics Platform"/>
            <consortium name="The Broad Institute Genome Sequencing Center for Infectious Disease"/>
            <person name="Wu L."/>
            <person name="Ma J."/>
        </authorList>
    </citation>
    <scope>NUCLEOTIDE SEQUENCE [LARGE SCALE GENOMIC DNA]</scope>
    <source>
        <strain evidence="3">CGMCC 1.12791</strain>
    </source>
</reference>
<proteinExistence type="predicted"/>
<dbReference type="PANTHER" id="PTHR37309">
    <property type="entry name" value="SLR0284 PROTEIN"/>
    <property type="match status" value="1"/>
</dbReference>
<evidence type="ECO:0000313" key="2">
    <source>
        <dbReference type="EMBL" id="GHE15332.1"/>
    </source>
</evidence>
<keyword evidence="1" id="KW-0812">Transmembrane</keyword>
<keyword evidence="3" id="KW-1185">Reference proteome</keyword>
<dbReference type="EMBL" id="BNAD01000001">
    <property type="protein sequence ID" value="GHE15332.1"/>
    <property type="molecule type" value="Genomic_DNA"/>
</dbReference>
<dbReference type="InterPro" id="IPR007165">
    <property type="entry name" value="Phage_holin_4_2"/>
</dbReference>
<dbReference type="Pfam" id="PF04020">
    <property type="entry name" value="Phage_holin_4_2"/>
    <property type="match status" value="1"/>
</dbReference>
<keyword evidence="1" id="KW-1133">Transmembrane helix</keyword>
<comment type="caution">
    <text evidence="2">The sequence shown here is derived from an EMBL/GenBank/DDBJ whole genome shotgun (WGS) entry which is preliminary data.</text>
</comment>
<keyword evidence="1" id="KW-0472">Membrane</keyword>
<evidence type="ECO:0008006" key="4">
    <source>
        <dbReference type="Google" id="ProtNLM"/>
    </source>
</evidence>
<evidence type="ECO:0000256" key="1">
    <source>
        <dbReference type="SAM" id="Phobius"/>
    </source>
</evidence>
<organism evidence="2 3">
    <name type="scientific">Nocardioides flavus</name>
    <name type="common">ex Wang et al. 2016</name>
    <dbReference type="NCBI Taxonomy" id="2058780"/>
    <lineage>
        <taxon>Bacteria</taxon>
        <taxon>Bacillati</taxon>
        <taxon>Actinomycetota</taxon>
        <taxon>Actinomycetes</taxon>
        <taxon>Propionibacteriales</taxon>
        <taxon>Nocardioidaceae</taxon>
        <taxon>Nocardioides</taxon>
    </lineage>
</organism>
<dbReference type="RefSeq" id="WP_191277590.1">
    <property type="nucleotide sequence ID" value="NZ_BNAD01000001.1"/>
</dbReference>
<evidence type="ECO:0000313" key="3">
    <source>
        <dbReference type="Proteomes" id="UP000597341"/>
    </source>
</evidence>